<reference evidence="1" key="1">
    <citation type="submission" date="2021-06" db="EMBL/GenBank/DDBJ databases">
        <authorList>
            <person name="Kallberg Y."/>
            <person name="Tangrot J."/>
            <person name="Rosling A."/>
        </authorList>
    </citation>
    <scope>NUCLEOTIDE SEQUENCE</scope>
    <source>
        <strain evidence="1">MA461A</strain>
    </source>
</reference>
<evidence type="ECO:0000313" key="2">
    <source>
        <dbReference type="Proteomes" id="UP000789920"/>
    </source>
</evidence>
<name>A0ACA9SBK6_9GLOM</name>
<proteinExistence type="predicted"/>
<organism evidence="1 2">
    <name type="scientific">Racocetra persica</name>
    <dbReference type="NCBI Taxonomy" id="160502"/>
    <lineage>
        <taxon>Eukaryota</taxon>
        <taxon>Fungi</taxon>
        <taxon>Fungi incertae sedis</taxon>
        <taxon>Mucoromycota</taxon>
        <taxon>Glomeromycotina</taxon>
        <taxon>Glomeromycetes</taxon>
        <taxon>Diversisporales</taxon>
        <taxon>Gigasporaceae</taxon>
        <taxon>Racocetra</taxon>
    </lineage>
</organism>
<sequence>NTQRFGSQTSPSIFSMNDNLPAFQKSSRNNSTQQPEKEKSSNPRIRVEVKEIKSKHGSSLRKQNDKNKKDDE</sequence>
<evidence type="ECO:0000313" key="1">
    <source>
        <dbReference type="EMBL" id="CAG8833673.1"/>
    </source>
</evidence>
<gene>
    <name evidence="1" type="ORF">RPERSI_LOCUS28915</name>
</gene>
<dbReference type="Proteomes" id="UP000789920">
    <property type="component" value="Unassembled WGS sequence"/>
</dbReference>
<keyword evidence="2" id="KW-1185">Reference proteome</keyword>
<dbReference type="EMBL" id="CAJVQC010107164">
    <property type="protein sequence ID" value="CAG8833673.1"/>
    <property type="molecule type" value="Genomic_DNA"/>
</dbReference>
<comment type="caution">
    <text evidence="1">The sequence shown here is derived from an EMBL/GenBank/DDBJ whole genome shotgun (WGS) entry which is preliminary data.</text>
</comment>
<protein>
    <submittedName>
        <fullName evidence="1">11821_t:CDS:1</fullName>
    </submittedName>
</protein>
<feature type="non-terminal residue" evidence="1">
    <location>
        <position position="1"/>
    </location>
</feature>
<feature type="non-terminal residue" evidence="1">
    <location>
        <position position="72"/>
    </location>
</feature>
<accession>A0ACA9SBK6</accession>